<accession>A0A8J2XPJ5</accession>
<protein>
    <recommendedName>
        <fullName evidence="3">DUF72 domain-containing protein</fullName>
    </recommendedName>
</protein>
<dbReference type="AlphaFoldDB" id="A0A8J2XPJ5"/>
<dbReference type="Proteomes" id="UP000607559">
    <property type="component" value="Unassembled WGS sequence"/>
</dbReference>
<evidence type="ECO:0008006" key="3">
    <source>
        <dbReference type="Google" id="ProtNLM"/>
    </source>
</evidence>
<name>A0A8J2XPJ5_9BACT</name>
<dbReference type="InterPro" id="IPR036520">
    <property type="entry name" value="UPF0759_sf"/>
</dbReference>
<dbReference type="EMBL" id="BMJC01000001">
    <property type="protein sequence ID" value="GGA88302.1"/>
    <property type="molecule type" value="Genomic_DNA"/>
</dbReference>
<reference evidence="1" key="2">
    <citation type="submission" date="2020-09" db="EMBL/GenBank/DDBJ databases">
        <authorList>
            <person name="Sun Q."/>
            <person name="Zhou Y."/>
        </authorList>
    </citation>
    <scope>NUCLEOTIDE SEQUENCE</scope>
    <source>
        <strain evidence="1">CGMCC 1.15448</strain>
    </source>
</reference>
<dbReference type="Pfam" id="PF01904">
    <property type="entry name" value="DUF72"/>
    <property type="match status" value="1"/>
</dbReference>
<dbReference type="Gene3D" id="3.20.20.410">
    <property type="entry name" value="Protein of unknown function UPF0759"/>
    <property type="match status" value="1"/>
</dbReference>
<keyword evidence="2" id="KW-1185">Reference proteome</keyword>
<comment type="caution">
    <text evidence="1">The sequence shown here is derived from an EMBL/GenBank/DDBJ whole genome shotgun (WGS) entry which is preliminary data.</text>
</comment>
<gene>
    <name evidence="1" type="ORF">GCM10011511_09350</name>
</gene>
<dbReference type="PANTHER" id="PTHR30348:SF9">
    <property type="entry name" value="UPF0759 PROTEIN YECE"/>
    <property type="match status" value="1"/>
</dbReference>
<evidence type="ECO:0000313" key="2">
    <source>
        <dbReference type="Proteomes" id="UP000607559"/>
    </source>
</evidence>
<organism evidence="1 2">
    <name type="scientific">Puia dinghuensis</name>
    <dbReference type="NCBI Taxonomy" id="1792502"/>
    <lineage>
        <taxon>Bacteria</taxon>
        <taxon>Pseudomonadati</taxon>
        <taxon>Bacteroidota</taxon>
        <taxon>Chitinophagia</taxon>
        <taxon>Chitinophagales</taxon>
        <taxon>Chitinophagaceae</taxon>
        <taxon>Puia</taxon>
    </lineage>
</organism>
<dbReference type="PANTHER" id="PTHR30348">
    <property type="entry name" value="UNCHARACTERIZED PROTEIN YECE"/>
    <property type="match status" value="1"/>
</dbReference>
<dbReference type="InterPro" id="IPR002763">
    <property type="entry name" value="DUF72"/>
</dbReference>
<proteinExistence type="predicted"/>
<dbReference type="SUPFAM" id="SSF117396">
    <property type="entry name" value="TM1631-like"/>
    <property type="match status" value="1"/>
</dbReference>
<evidence type="ECO:0000313" key="1">
    <source>
        <dbReference type="EMBL" id="GGA88302.1"/>
    </source>
</evidence>
<sequence>MEFGKVQYIDNIDFSLPPDDPVTDRLWQRLAPAMKEPLRVHVGGTEWGRSSWVGRVYPRGAKSKDFLAFYAKQFNTVELNTLYYGLQPPSVLQRWASMAGEGFRFCPKFLETISHKQQLVNASRDTGLFIEAVRHFGPRLGPSFLQLSEGFGPDRVGVLENYVRALPGGFRVCVELRHPAWFGAGVSSNMWSLLQELGIGTVITDVAGRRDVLHMRLTAPIAFIRFVTNGLHTKDFQRADAWAERIRTWAGKGLRELYFFVHSPDEQTSPEMMAYVIGRFNERLDAGLRPPNLANGGQAETLSLF</sequence>
<dbReference type="RefSeq" id="WP_188929038.1">
    <property type="nucleotide sequence ID" value="NZ_BMJC01000001.1"/>
</dbReference>
<reference evidence="1" key="1">
    <citation type="journal article" date="2014" name="Int. J. Syst. Evol. Microbiol.">
        <title>Complete genome sequence of Corynebacterium casei LMG S-19264T (=DSM 44701T), isolated from a smear-ripened cheese.</title>
        <authorList>
            <consortium name="US DOE Joint Genome Institute (JGI-PGF)"/>
            <person name="Walter F."/>
            <person name="Albersmeier A."/>
            <person name="Kalinowski J."/>
            <person name="Ruckert C."/>
        </authorList>
    </citation>
    <scope>NUCLEOTIDE SEQUENCE</scope>
    <source>
        <strain evidence="1">CGMCC 1.15448</strain>
    </source>
</reference>